<name>A0A0F9U901_9ZZZZ</name>
<dbReference type="NCBIfam" id="TIGR00362">
    <property type="entry name" value="DnaA"/>
    <property type="match status" value="1"/>
</dbReference>
<dbReference type="PANTHER" id="PTHR30050">
    <property type="entry name" value="CHROMOSOMAL REPLICATION INITIATOR PROTEIN DNAA"/>
    <property type="match status" value="1"/>
</dbReference>
<dbReference type="InterPro" id="IPR001957">
    <property type="entry name" value="Chromosome_initiator_DnaA"/>
</dbReference>
<dbReference type="GO" id="GO:0003688">
    <property type="term" value="F:DNA replication origin binding"/>
    <property type="evidence" value="ECO:0007669"/>
    <property type="project" value="InterPro"/>
</dbReference>
<dbReference type="PANTHER" id="PTHR30050:SF2">
    <property type="entry name" value="CHROMOSOMAL REPLICATION INITIATOR PROTEIN DNAA"/>
    <property type="match status" value="1"/>
</dbReference>
<dbReference type="FunFam" id="3.40.50.300:FF:000668">
    <property type="entry name" value="Chromosomal replication initiator protein DnaA"/>
    <property type="match status" value="1"/>
</dbReference>
<evidence type="ECO:0000256" key="5">
    <source>
        <dbReference type="ARBA" id="ARBA00022840"/>
    </source>
</evidence>
<keyword evidence="3" id="KW-0235">DNA replication</keyword>
<evidence type="ECO:0000256" key="3">
    <source>
        <dbReference type="ARBA" id="ARBA00022705"/>
    </source>
</evidence>
<keyword evidence="4" id="KW-0547">Nucleotide-binding</keyword>
<dbReference type="Gene3D" id="1.10.8.60">
    <property type="match status" value="1"/>
</dbReference>
<dbReference type="GO" id="GO:0006270">
    <property type="term" value="P:DNA replication initiation"/>
    <property type="evidence" value="ECO:0007669"/>
    <property type="project" value="InterPro"/>
</dbReference>
<dbReference type="CDD" id="cd00009">
    <property type="entry name" value="AAA"/>
    <property type="match status" value="1"/>
</dbReference>
<protein>
    <recommendedName>
        <fullName evidence="11">Chromosomal replication initiator protein DnaA</fullName>
    </recommendedName>
</protein>
<evidence type="ECO:0000313" key="10">
    <source>
        <dbReference type="EMBL" id="KKN83782.1"/>
    </source>
</evidence>
<evidence type="ECO:0000256" key="4">
    <source>
        <dbReference type="ARBA" id="ARBA00022741"/>
    </source>
</evidence>
<dbReference type="InterPro" id="IPR010921">
    <property type="entry name" value="Trp_repressor/repl_initiator"/>
</dbReference>
<dbReference type="SUPFAM" id="SSF48295">
    <property type="entry name" value="TrpR-like"/>
    <property type="match status" value="1"/>
</dbReference>
<dbReference type="Pfam" id="PF00308">
    <property type="entry name" value="Bac_DnaA"/>
    <property type="match status" value="1"/>
</dbReference>
<evidence type="ECO:0000259" key="8">
    <source>
        <dbReference type="SMART" id="SM00382"/>
    </source>
</evidence>
<evidence type="ECO:0000256" key="6">
    <source>
        <dbReference type="ARBA" id="ARBA00023121"/>
    </source>
</evidence>
<dbReference type="InterPro" id="IPR003593">
    <property type="entry name" value="AAA+_ATPase"/>
</dbReference>
<dbReference type="InterPro" id="IPR013317">
    <property type="entry name" value="DnaA_dom"/>
</dbReference>
<keyword evidence="5" id="KW-0067">ATP-binding</keyword>
<dbReference type="InterPro" id="IPR027417">
    <property type="entry name" value="P-loop_NTPase"/>
</dbReference>
<dbReference type="InterPro" id="IPR013159">
    <property type="entry name" value="DnaA_C"/>
</dbReference>
<reference evidence="10" key="1">
    <citation type="journal article" date="2015" name="Nature">
        <title>Complex archaea that bridge the gap between prokaryotes and eukaryotes.</title>
        <authorList>
            <person name="Spang A."/>
            <person name="Saw J.H."/>
            <person name="Jorgensen S.L."/>
            <person name="Zaremba-Niedzwiedzka K."/>
            <person name="Martijn J."/>
            <person name="Lind A.E."/>
            <person name="van Eijk R."/>
            <person name="Schleper C."/>
            <person name="Guy L."/>
            <person name="Ettema T.J."/>
        </authorList>
    </citation>
    <scope>NUCLEOTIDE SEQUENCE</scope>
</reference>
<comment type="similarity">
    <text evidence="1">Belongs to the DnaA family.</text>
</comment>
<gene>
    <name evidence="10" type="ORF">LCGC14_0296070</name>
</gene>
<keyword evidence="2" id="KW-0963">Cytoplasm</keyword>
<dbReference type="Gene3D" id="1.10.1750.10">
    <property type="match status" value="1"/>
</dbReference>
<keyword evidence="6" id="KW-0446">Lipid-binding</keyword>
<dbReference type="GO" id="GO:0006275">
    <property type="term" value="P:regulation of DNA replication"/>
    <property type="evidence" value="ECO:0007669"/>
    <property type="project" value="InterPro"/>
</dbReference>
<dbReference type="InterPro" id="IPR020591">
    <property type="entry name" value="Chromosome_initiator_DnaA-like"/>
</dbReference>
<dbReference type="PRINTS" id="PR00051">
    <property type="entry name" value="DNAA"/>
</dbReference>
<organism evidence="10">
    <name type="scientific">marine sediment metagenome</name>
    <dbReference type="NCBI Taxonomy" id="412755"/>
    <lineage>
        <taxon>unclassified sequences</taxon>
        <taxon>metagenomes</taxon>
        <taxon>ecological metagenomes</taxon>
    </lineage>
</organism>
<dbReference type="Pfam" id="PF08299">
    <property type="entry name" value="Bac_DnaA_C"/>
    <property type="match status" value="1"/>
</dbReference>
<sequence length="448" mass="50208">MATVDRALWQGIIQHVVASGGSIIRPWFTQLEPIALEHGLLEIQVPGETERTYCQQNATRLFTEAAQATTGRLVTVCFLTAVLAEQANNPADVIEVDSYNATWDEEGLLPFNEDYTFSGFVTGPCNRLAHAASLAVSESMGKTYNPLFLHGSSGLGKTHLLQATCQRITELAPGAQIYFLSCETFVNHFIQAVERGQLHQFRYRYRHVDVLAIDDIQFLSDHEQTQEEFFHTFNTLYQAQKQIILSSDRGPAEIAGLEDRLVSRFNWGLVARIDRPCYETRMAILHKKARMRGLELPEDVTCFIAGTIESNTRELEGAIAKVAMLAQVAERPIDLDLARRALGADGATSGAEITIEDILSAVTSRYSVRLADLQSKKRTRSITFPRQICMYLARQLTRHSLEEIGGYFGGRDHTTVLHANRTIKDLIQRDPQLQATVDRLSQDIRAVR</sequence>
<accession>A0A0F9U901</accession>
<evidence type="ECO:0000256" key="2">
    <source>
        <dbReference type="ARBA" id="ARBA00022490"/>
    </source>
</evidence>
<dbReference type="HAMAP" id="MF_00377">
    <property type="entry name" value="DnaA_bact"/>
    <property type="match status" value="1"/>
</dbReference>
<comment type="caution">
    <text evidence="10">The sequence shown here is derived from an EMBL/GenBank/DDBJ whole genome shotgun (WGS) entry which is preliminary data.</text>
</comment>
<dbReference type="CDD" id="cd06571">
    <property type="entry name" value="Bac_DnaA_C"/>
    <property type="match status" value="1"/>
</dbReference>
<evidence type="ECO:0000259" key="9">
    <source>
        <dbReference type="SMART" id="SM00760"/>
    </source>
</evidence>
<dbReference type="AlphaFoldDB" id="A0A0F9U901"/>
<dbReference type="GO" id="GO:0008289">
    <property type="term" value="F:lipid binding"/>
    <property type="evidence" value="ECO:0007669"/>
    <property type="project" value="UniProtKB-KW"/>
</dbReference>
<proteinExistence type="inferred from homology"/>
<dbReference type="SMART" id="SM00382">
    <property type="entry name" value="AAA"/>
    <property type="match status" value="1"/>
</dbReference>
<dbReference type="EMBL" id="LAZR01000180">
    <property type="protein sequence ID" value="KKN83782.1"/>
    <property type="molecule type" value="Genomic_DNA"/>
</dbReference>
<evidence type="ECO:0000256" key="1">
    <source>
        <dbReference type="ARBA" id="ARBA00006583"/>
    </source>
</evidence>
<evidence type="ECO:0008006" key="11">
    <source>
        <dbReference type="Google" id="ProtNLM"/>
    </source>
</evidence>
<evidence type="ECO:0000256" key="7">
    <source>
        <dbReference type="ARBA" id="ARBA00023125"/>
    </source>
</evidence>
<dbReference type="InterPro" id="IPR018312">
    <property type="entry name" value="Chromosome_initiator_DnaA_CS"/>
</dbReference>
<dbReference type="SMART" id="SM00760">
    <property type="entry name" value="Bac_DnaA_C"/>
    <property type="match status" value="1"/>
</dbReference>
<feature type="domain" description="Chromosomal replication initiator DnaA C-terminal" evidence="9">
    <location>
        <begin position="354"/>
        <end position="423"/>
    </location>
</feature>
<dbReference type="Gene3D" id="3.40.50.300">
    <property type="entry name" value="P-loop containing nucleotide triphosphate hydrolases"/>
    <property type="match status" value="1"/>
</dbReference>
<dbReference type="PROSITE" id="PS01008">
    <property type="entry name" value="DNAA"/>
    <property type="match status" value="1"/>
</dbReference>
<keyword evidence="7" id="KW-0238">DNA-binding</keyword>
<dbReference type="GO" id="GO:0005886">
    <property type="term" value="C:plasma membrane"/>
    <property type="evidence" value="ECO:0007669"/>
    <property type="project" value="TreeGrafter"/>
</dbReference>
<dbReference type="SUPFAM" id="SSF52540">
    <property type="entry name" value="P-loop containing nucleoside triphosphate hydrolases"/>
    <property type="match status" value="1"/>
</dbReference>
<feature type="domain" description="AAA+ ATPase" evidence="8">
    <location>
        <begin position="143"/>
        <end position="274"/>
    </location>
</feature>
<dbReference type="GO" id="GO:0005524">
    <property type="term" value="F:ATP binding"/>
    <property type="evidence" value="ECO:0007669"/>
    <property type="project" value="UniProtKB-KW"/>
</dbReference>